<feature type="domain" description="RING-type" evidence="3">
    <location>
        <begin position="20"/>
        <end position="59"/>
    </location>
</feature>
<feature type="region of interest" description="Disordered" evidence="2">
    <location>
        <begin position="474"/>
        <end position="535"/>
    </location>
</feature>
<feature type="compositionally biased region" description="Basic and acidic residues" evidence="2">
    <location>
        <begin position="738"/>
        <end position="756"/>
    </location>
</feature>
<keyword evidence="5" id="KW-1185">Reference proteome</keyword>
<gene>
    <name evidence="4" type="ORF">ACH5RR_010157</name>
</gene>
<dbReference type="GO" id="GO:0008270">
    <property type="term" value="F:zinc ion binding"/>
    <property type="evidence" value="ECO:0007669"/>
    <property type="project" value="UniProtKB-KW"/>
</dbReference>
<feature type="region of interest" description="Disordered" evidence="2">
    <location>
        <begin position="901"/>
        <end position="922"/>
    </location>
</feature>
<dbReference type="EMBL" id="JBJUIK010000004">
    <property type="protein sequence ID" value="KAL3530835.1"/>
    <property type="molecule type" value="Genomic_DNA"/>
</dbReference>
<feature type="compositionally biased region" description="Polar residues" evidence="2">
    <location>
        <begin position="958"/>
        <end position="972"/>
    </location>
</feature>
<dbReference type="PANTHER" id="PTHR37393:SF1">
    <property type="entry name" value="AT-RICH INTERACTIVE DOMAIN-CONTAINING PROTEIN 1A-LIKE"/>
    <property type="match status" value="1"/>
</dbReference>
<feature type="region of interest" description="Disordered" evidence="2">
    <location>
        <begin position="280"/>
        <end position="321"/>
    </location>
</feature>
<feature type="compositionally biased region" description="Pro residues" evidence="2">
    <location>
        <begin position="774"/>
        <end position="783"/>
    </location>
</feature>
<keyword evidence="1" id="KW-0863">Zinc-finger</keyword>
<feature type="region of interest" description="Disordered" evidence="2">
    <location>
        <begin position="738"/>
        <end position="811"/>
    </location>
</feature>
<feature type="region of interest" description="Disordered" evidence="2">
    <location>
        <begin position="166"/>
        <end position="214"/>
    </location>
</feature>
<sequence>MGFDIGCIIDIQVCPVGYFCPLCRTLVYPSEALQSQCAHLWCKQCLAHVASNSRACPYDGCLVTEADSKPLVESDRALAEKIGKVKVRCLYHKSGCTWEGPLSECGSHYYGCAFEESPVLCYQCGIKILHLQVHEHAQSCPGAYQVQQAADSYQVVPSSGLTGATWTANQNKGTSQAGAPISQSQNSQSAPAPILPGQGFNQQANPNSQTPFAVPCVAPNTDRWHQQHYQQYYQQYAGYNSYQQAYPQYYPYQQLAVLQYQQHPPQVLWQPQLQVYSQVQAQSSSQPHVQPHTQTQPHNPVQPQTSAQPQPVQSQTKTQAEFQPGPALLHSDVQPFAPQNQNQARVNPQQLLHPAMQSHAGNTSQAHSMYGLSVPQTQHYNHLQPQPQSVQPQPQSVQAIYQQPHLPMHHQQPSQVHLQTHMPTQRQSQIQPQLQIQPQPHLHPHLLPAELNQPTALSAQPESVHFSGNAILGHQSHLQPLPPQQQLTSAYPASGPLPSGQMLGQVPLEPPLMRQPPLQGPLPNQQPALFSSQGQACGLPPAQQLQFHPQTPQACLPNQQHPMIHSSQQSVPQQFVQQQLFPSSVQSQLNHQSHLVQQQSQLHPQGPPLVMQQSSNAYVQLQQNVAVTPGVQPQQPQDYVVRPSMANQGVPTQPQPVAQSSGGFVAGTQVRPDQLGPYQHCTNQNFGKTNDQLQTASDQKLLQSGMTSSSGVMLMWGDNVSGKTSTVYEAGLLSQNATEKDANAPRVDSVELKPLKSDIGMTYEQGKTRDSTEPAPPSGPPPQAQVAGYPSVSVRPQGSGLLPQSRQPLNPNEQLQSLLPRQSHEVPPGGIPVSGSMASFGRAPAAFGAPQGPPLTTLPPGSADPQVGILGRAPQHGPEGQSSQQHSVTLLEARMLPNQMQNKFDGGHTKLPGSFERGPFGLPSGVEPNAVWMNVGIGLDKSSLGSQDDRYKALPGEQLNSTKEVTWPQDQGSRPLDKAPPGSSYDARPTLDSAGGSGIVRRDLTNLVPRNPGKDYRGKEVASFGEGSRHSPPLNPRGNPFHENRFLRLPGNPQRGEHDDGLEGLKFGELRGPGPHDQLRRADLFGQDVPPGHFRRGELLGSGNSLSHYVAFPAGHAQSGEPSAPANHPHKLNHGETFAGNKPGLRQVGEPAFRGSSSLQGDMSNFGNPRKKKHASRGWCRICKVDCETVEGLDMHSQTREHQHMSMDMVVNIKQQNKKKSKASNDRAGHEGATKKRNTGPEGHGKKPYDQTPIVGA</sequence>
<feature type="compositionally biased region" description="Polar residues" evidence="2">
    <location>
        <begin position="166"/>
        <end position="177"/>
    </location>
</feature>
<feature type="compositionally biased region" description="Basic and acidic residues" evidence="2">
    <location>
        <begin position="1223"/>
        <end position="1234"/>
    </location>
</feature>
<organism evidence="4 5">
    <name type="scientific">Cinchona calisaya</name>
    <dbReference type="NCBI Taxonomy" id="153742"/>
    <lineage>
        <taxon>Eukaryota</taxon>
        <taxon>Viridiplantae</taxon>
        <taxon>Streptophyta</taxon>
        <taxon>Embryophyta</taxon>
        <taxon>Tracheophyta</taxon>
        <taxon>Spermatophyta</taxon>
        <taxon>Magnoliopsida</taxon>
        <taxon>eudicotyledons</taxon>
        <taxon>Gunneridae</taxon>
        <taxon>Pentapetalae</taxon>
        <taxon>asterids</taxon>
        <taxon>lamiids</taxon>
        <taxon>Gentianales</taxon>
        <taxon>Rubiaceae</taxon>
        <taxon>Cinchonoideae</taxon>
        <taxon>Cinchoneae</taxon>
        <taxon>Cinchona</taxon>
    </lineage>
</organism>
<keyword evidence="1" id="KW-0479">Metal-binding</keyword>
<comment type="caution">
    <text evidence="4">The sequence shown here is derived from an EMBL/GenBank/DDBJ whole genome shotgun (WGS) entry which is preliminary data.</text>
</comment>
<evidence type="ECO:0000256" key="1">
    <source>
        <dbReference type="PROSITE-ProRule" id="PRU00175"/>
    </source>
</evidence>
<feature type="region of interest" description="Disordered" evidence="2">
    <location>
        <begin position="1154"/>
        <end position="1173"/>
    </location>
</feature>
<feature type="compositionally biased region" description="Pro residues" evidence="2">
    <location>
        <begin position="508"/>
        <end position="520"/>
    </location>
</feature>
<feature type="compositionally biased region" description="Polar residues" evidence="2">
    <location>
        <begin position="802"/>
        <end position="811"/>
    </location>
</feature>
<dbReference type="Gene3D" id="3.30.40.10">
    <property type="entry name" value="Zinc/RING finger domain, C3HC4 (zinc finger)"/>
    <property type="match status" value="1"/>
</dbReference>
<accession>A0ABD3AIE1</accession>
<evidence type="ECO:0000259" key="3">
    <source>
        <dbReference type="PROSITE" id="PS50089"/>
    </source>
</evidence>
<dbReference type="AlphaFoldDB" id="A0ABD3AIE1"/>
<feature type="region of interest" description="Disordered" evidence="2">
    <location>
        <begin position="944"/>
        <end position="1057"/>
    </location>
</feature>
<dbReference type="InterPro" id="IPR001841">
    <property type="entry name" value="Znf_RING"/>
</dbReference>
<protein>
    <recommendedName>
        <fullName evidence="3">RING-type domain-containing protein</fullName>
    </recommendedName>
</protein>
<evidence type="ECO:0000313" key="5">
    <source>
        <dbReference type="Proteomes" id="UP001630127"/>
    </source>
</evidence>
<feature type="compositionally biased region" description="Polar residues" evidence="2">
    <location>
        <begin position="306"/>
        <end position="321"/>
    </location>
</feature>
<reference evidence="4 5" key="1">
    <citation type="submission" date="2024-11" db="EMBL/GenBank/DDBJ databases">
        <title>A near-complete genome assembly of Cinchona calisaya.</title>
        <authorList>
            <person name="Lian D.C."/>
            <person name="Zhao X.W."/>
            <person name="Wei L."/>
        </authorList>
    </citation>
    <scope>NUCLEOTIDE SEQUENCE [LARGE SCALE GENOMIC DNA]</scope>
    <source>
        <tissue evidence="4">Nenye</tissue>
    </source>
</reference>
<name>A0ABD3AIE1_9GENT</name>
<feature type="compositionally biased region" description="Low complexity" evidence="2">
    <location>
        <begin position="280"/>
        <end position="305"/>
    </location>
</feature>
<dbReference type="PANTHER" id="PTHR37393">
    <property type="entry name" value="AT-RICH INTERACTIVE DOMAIN-CONTAINING PROTEIN 1A-LIKE"/>
    <property type="match status" value="1"/>
</dbReference>
<feature type="compositionally biased region" description="Polar residues" evidence="2">
    <location>
        <begin position="1155"/>
        <end position="1167"/>
    </location>
</feature>
<dbReference type="Proteomes" id="UP001630127">
    <property type="component" value="Unassembled WGS sequence"/>
</dbReference>
<keyword evidence="1" id="KW-0862">Zinc</keyword>
<dbReference type="SUPFAM" id="SSF49599">
    <property type="entry name" value="TRAF domain-like"/>
    <property type="match status" value="1"/>
</dbReference>
<dbReference type="InterPro" id="IPR013083">
    <property type="entry name" value="Znf_RING/FYVE/PHD"/>
</dbReference>
<feature type="compositionally biased region" description="Low complexity" evidence="2">
    <location>
        <begin position="179"/>
        <end position="192"/>
    </location>
</feature>
<feature type="compositionally biased region" description="Polar residues" evidence="2">
    <location>
        <begin position="199"/>
        <end position="211"/>
    </location>
</feature>
<evidence type="ECO:0000313" key="4">
    <source>
        <dbReference type="EMBL" id="KAL3530835.1"/>
    </source>
</evidence>
<dbReference type="PROSITE" id="PS50089">
    <property type="entry name" value="ZF_RING_2"/>
    <property type="match status" value="1"/>
</dbReference>
<evidence type="ECO:0000256" key="2">
    <source>
        <dbReference type="SAM" id="MobiDB-lite"/>
    </source>
</evidence>
<feature type="region of interest" description="Disordered" evidence="2">
    <location>
        <begin position="1215"/>
        <end position="1257"/>
    </location>
</feature>
<proteinExistence type="predicted"/>